<evidence type="ECO:0000313" key="2">
    <source>
        <dbReference type="Proteomes" id="UP000267606"/>
    </source>
</evidence>
<proteinExistence type="predicted"/>
<organism evidence="3">
    <name type="scientific">Onchocerca flexuosa</name>
    <dbReference type="NCBI Taxonomy" id="387005"/>
    <lineage>
        <taxon>Eukaryota</taxon>
        <taxon>Metazoa</taxon>
        <taxon>Ecdysozoa</taxon>
        <taxon>Nematoda</taxon>
        <taxon>Chromadorea</taxon>
        <taxon>Rhabditida</taxon>
        <taxon>Spirurina</taxon>
        <taxon>Spiruromorpha</taxon>
        <taxon>Filarioidea</taxon>
        <taxon>Onchocercidae</taxon>
        <taxon>Onchocerca</taxon>
    </lineage>
</organism>
<evidence type="ECO:0000313" key="3">
    <source>
        <dbReference type="WBParaSite" id="OFLC_0001232601-mRNA-1"/>
    </source>
</evidence>
<reference evidence="3" key="1">
    <citation type="submission" date="2016-06" db="UniProtKB">
        <authorList>
            <consortium name="WormBaseParasite"/>
        </authorList>
    </citation>
    <scope>IDENTIFICATION</scope>
</reference>
<protein>
    <submittedName>
        <fullName evidence="1 3">Uncharacterized protein</fullName>
    </submittedName>
</protein>
<name>A0A183HXW3_9BILA</name>
<dbReference type="WBParaSite" id="OFLC_0001232601-mRNA-1">
    <property type="protein sequence ID" value="OFLC_0001232601-mRNA-1"/>
    <property type="gene ID" value="OFLC_0001232601"/>
</dbReference>
<dbReference type="EMBL" id="UZAJ01019011">
    <property type="protein sequence ID" value="VDO83902.1"/>
    <property type="molecule type" value="Genomic_DNA"/>
</dbReference>
<accession>A0A183HXW3</accession>
<keyword evidence="2" id="KW-1185">Reference proteome</keyword>
<dbReference type="Proteomes" id="UP000267606">
    <property type="component" value="Unassembled WGS sequence"/>
</dbReference>
<reference evidence="1 2" key="2">
    <citation type="submission" date="2018-11" db="EMBL/GenBank/DDBJ databases">
        <authorList>
            <consortium name="Pathogen Informatics"/>
        </authorList>
    </citation>
    <scope>NUCLEOTIDE SEQUENCE [LARGE SCALE GENOMIC DNA]</scope>
</reference>
<gene>
    <name evidence="1" type="ORF">OFLC_LOCUS12321</name>
</gene>
<sequence length="33" mass="3815">MWPEELNDLYEELLDIAQNLENSTDKNKSTSSS</sequence>
<evidence type="ECO:0000313" key="1">
    <source>
        <dbReference type="EMBL" id="VDO83902.1"/>
    </source>
</evidence>
<dbReference type="AlphaFoldDB" id="A0A183HXW3"/>